<feature type="region of interest" description="Disordered" evidence="2">
    <location>
        <begin position="16"/>
        <end position="40"/>
    </location>
</feature>
<feature type="region of interest" description="Disordered" evidence="2">
    <location>
        <begin position="158"/>
        <end position="183"/>
    </location>
</feature>
<evidence type="ECO:0000313" key="4">
    <source>
        <dbReference type="Proteomes" id="UP001244341"/>
    </source>
</evidence>
<proteinExistence type="predicted"/>
<evidence type="ECO:0000256" key="1">
    <source>
        <dbReference type="SAM" id="Coils"/>
    </source>
</evidence>
<keyword evidence="4" id="KW-1185">Reference proteome</keyword>
<dbReference type="EMBL" id="CP126208">
    <property type="protein sequence ID" value="WIA08813.1"/>
    <property type="molecule type" value="Genomic_DNA"/>
</dbReference>
<dbReference type="Proteomes" id="UP001244341">
    <property type="component" value="Chromosome 1b"/>
</dbReference>
<feature type="compositionally biased region" description="Low complexity" evidence="2">
    <location>
        <begin position="21"/>
        <end position="40"/>
    </location>
</feature>
<evidence type="ECO:0000313" key="3">
    <source>
        <dbReference type="EMBL" id="WIA08813.1"/>
    </source>
</evidence>
<protein>
    <submittedName>
        <fullName evidence="3">Uncharacterized protein</fullName>
    </submittedName>
</protein>
<name>A0ABY8TKA5_TETOB</name>
<feature type="region of interest" description="Disordered" evidence="2">
    <location>
        <begin position="918"/>
        <end position="948"/>
    </location>
</feature>
<feature type="coiled-coil region" evidence="1">
    <location>
        <begin position="547"/>
        <end position="574"/>
    </location>
</feature>
<organism evidence="3 4">
    <name type="scientific">Tetradesmus obliquus</name>
    <name type="common">Green alga</name>
    <name type="synonym">Acutodesmus obliquus</name>
    <dbReference type="NCBI Taxonomy" id="3088"/>
    <lineage>
        <taxon>Eukaryota</taxon>
        <taxon>Viridiplantae</taxon>
        <taxon>Chlorophyta</taxon>
        <taxon>core chlorophytes</taxon>
        <taxon>Chlorophyceae</taxon>
        <taxon>CS clade</taxon>
        <taxon>Sphaeropleales</taxon>
        <taxon>Scenedesmaceae</taxon>
        <taxon>Tetradesmus</taxon>
    </lineage>
</organism>
<evidence type="ECO:0000256" key="2">
    <source>
        <dbReference type="SAM" id="MobiDB-lite"/>
    </source>
</evidence>
<reference evidence="3 4" key="1">
    <citation type="submission" date="2023-05" db="EMBL/GenBank/DDBJ databases">
        <title>A 100% complete, gapless, phased diploid assembly of the Scenedesmus obliquus UTEX 3031 genome.</title>
        <authorList>
            <person name="Biondi T.C."/>
            <person name="Hanschen E.R."/>
            <person name="Kwon T."/>
            <person name="Eng W."/>
            <person name="Kruse C.P.S."/>
            <person name="Koehler S.I."/>
            <person name="Kunde Y."/>
            <person name="Gleasner C.D."/>
            <person name="You Mak K.T."/>
            <person name="Polle J."/>
            <person name="Hovde B.T."/>
            <person name="Starkenburg S.R."/>
        </authorList>
    </citation>
    <scope>NUCLEOTIDE SEQUENCE [LARGE SCALE GENOMIC DNA]</scope>
    <source>
        <strain evidence="3 4">DOE0152z</strain>
    </source>
</reference>
<sequence length="948" mass="98991">MSCKGLQAGSYCEQPAVAHHPASGNGPVNAAGAGPDPAASTAGAAAAAVDGVAPADGSNAGRQRRRLMQLEAKLQRYMDSEDRRVKELTEGVLYELLPSALNVMLPHCEDPLQELDAERCRAVAGAALAVSSLMNAPPGFLEFLLCIPWRQLPLLYPGAHKAPGQQEQQEQDEQQEQGQQQEQQSPEQVDHLLYCGADPSMRTAAGELALELVPLCGSINKESRRRQCHCLGPVEQEAWECRSRIARNLIARRCLLAFQVGLLRFLSLAWLCLLALLGLAARDGSLQRPTLQAHAIRMAHIAAARLFGRVQKLQQQHPQRWRAVGQALSRVVYAHIALLCQTEARASPSKASLWRAQQCLQEWDRLAAAGLVGCAGGTGGAAAGDTQLVVALRMWARTAESDLIIAEALLGSSLGPLTTLAEALAAALLLVPAQHQGSSSAGDAGQVDAAGTGSSSCSCLPVLARPVSAALLDQLQAARGLATCMSPAVKQLAAQVADATERELSAGERLEELLAARSAHSSSEVQGFDAACWERCVALLEAAVEEAKEANVSVLKARKLMKKLQAQLAAADASAALDACMARRPCGSAALKAAIAKAEAAAAAIAGAATQTSSGAASASASSAHSSSSGSSGSSAMAAAGCAGFGEALLARLQAGKKRLEVERACEALHKASLAHRGVGELPKLEAAILNARKVGAEELAPEEYKAASELRARLTSAARVKQQLEAALRGLALAAGRQPDEAAEAVEAAIKEAARWEDLLPGEASRAADALEAWRASSACEAKLSKALRDGCSSGQLSRLVTEAAAAGVKVAAARRILKLQQLLEAAAAAADEASGVSSSQHSALAAKLEAAEQGGVAPVVLEPARRLLQRLAAHEARQALEAALKPHSDWSANTRIAALRVALDKAEDVLGVPAQQLAEQQQQQQHWGEAQQEQESEQQGVAQQHA</sequence>
<accession>A0ABY8TKA5</accession>
<keyword evidence="1" id="KW-0175">Coiled coil</keyword>
<gene>
    <name evidence="3" type="ORF">OEZ85_008235</name>
</gene>